<sequence>MSRKEALRAYRMIESGQDIRQVTDFHTAAKHPHARLGTHMRRQAEQEKRAAMLEQLRREIAAEKERRDREAEVARRFSLIRKIFGKGE</sequence>
<evidence type="ECO:0000313" key="1">
    <source>
        <dbReference type="EMBL" id="QQM29340.1"/>
    </source>
</evidence>
<name>A0A7T7HHK3_9HYPH</name>
<dbReference type="Proteomes" id="UP000596083">
    <property type="component" value="Chromosome"/>
</dbReference>
<organism evidence="1 2">
    <name type="scientific">Martelella lutilitoris</name>
    <dbReference type="NCBI Taxonomy" id="2583532"/>
    <lineage>
        <taxon>Bacteria</taxon>
        <taxon>Pseudomonadati</taxon>
        <taxon>Pseudomonadota</taxon>
        <taxon>Alphaproteobacteria</taxon>
        <taxon>Hyphomicrobiales</taxon>
        <taxon>Aurantimonadaceae</taxon>
        <taxon>Martelella</taxon>
    </lineage>
</organism>
<dbReference type="KEGG" id="mlut:JET14_13505"/>
<protein>
    <submittedName>
        <fullName evidence="1">Uncharacterized protein</fullName>
    </submittedName>
</protein>
<dbReference type="RefSeq" id="WP_200334187.1">
    <property type="nucleotide sequence ID" value="NZ_CP066786.1"/>
</dbReference>
<reference evidence="1 2" key="1">
    <citation type="submission" date="2020-12" db="EMBL/GenBank/DDBJ databases">
        <authorList>
            <person name="Zheng R.K."/>
            <person name="Sun C.M."/>
        </authorList>
    </citation>
    <scope>NUCLEOTIDE SEQUENCE [LARGE SCALE GENOMIC DNA]</scope>
    <source>
        <strain evidence="1 2">ZRK001</strain>
    </source>
</reference>
<evidence type="ECO:0000313" key="2">
    <source>
        <dbReference type="Proteomes" id="UP000596083"/>
    </source>
</evidence>
<dbReference type="AlphaFoldDB" id="A0A7T7HHK3"/>
<gene>
    <name evidence="1" type="ORF">JET14_13505</name>
</gene>
<dbReference type="EMBL" id="CP066786">
    <property type="protein sequence ID" value="QQM29340.1"/>
    <property type="molecule type" value="Genomic_DNA"/>
</dbReference>
<proteinExistence type="predicted"/>
<accession>A0A7T7HHK3</accession>